<dbReference type="EMBL" id="JAHVAH010000001">
    <property type="protein sequence ID" value="MBW0145647.1"/>
    <property type="molecule type" value="Genomic_DNA"/>
</dbReference>
<name>A0ABS6V7T8_9SPHN</name>
<proteinExistence type="predicted"/>
<evidence type="ECO:0000313" key="1">
    <source>
        <dbReference type="EMBL" id="MBW0145647.1"/>
    </source>
</evidence>
<reference evidence="1 2" key="1">
    <citation type="submission" date="2021-07" db="EMBL/GenBank/DDBJ databases">
        <title>The draft genome sequence of Sphingomicrobium sp. B8.</title>
        <authorList>
            <person name="Mu L."/>
        </authorList>
    </citation>
    <scope>NUCLEOTIDE SEQUENCE [LARGE SCALE GENOMIC DNA]</scope>
    <source>
        <strain evidence="1 2">B8</strain>
    </source>
</reference>
<protein>
    <recommendedName>
        <fullName evidence="3">DUF429 domain-containing protein</fullName>
    </recommendedName>
</protein>
<organism evidence="1 2">
    <name type="scientific">Sphingomicrobium clamense</name>
    <dbReference type="NCBI Taxonomy" id="2851013"/>
    <lineage>
        <taxon>Bacteria</taxon>
        <taxon>Pseudomonadati</taxon>
        <taxon>Pseudomonadota</taxon>
        <taxon>Alphaproteobacteria</taxon>
        <taxon>Sphingomonadales</taxon>
        <taxon>Sphingomonadaceae</taxon>
        <taxon>Sphingomicrobium</taxon>
    </lineage>
</organism>
<comment type="caution">
    <text evidence="1">The sequence shown here is derived from an EMBL/GenBank/DDBJ whole genome shotgun (WGS) entry which is preliminary data.</text>
</comment>
<evidence type="ECO:0008006" key="3">
    <source>
        <dbReference type="Google" id="ProtNLM"/>
    </source>
</evidence>
<dbReference type="Proteomes" id="UP000698028">
    <property type="component" value="Unassembled WGS sequence"/>
</dbReference>
<evidence type="ECO:0000313" key="2">
    <source>
        <dbReference type="Proteomes" id="UP000698028"/>
    </source>
</evidence>
<sequence length="282" mass="31337">MRHRFEATVAIDWSGAKGRRHKGIEIAEARGSDPPRLVRPGHVWSRSEVLDWLLDRAAKEPTLFGFDFSFAPPFVERGSYLPGDDVPVEAKPFWAYIDANSADEDLGAASFLEQLHRRHFYFGKADGTKADYMHFRRCEMRFNASGGGKAATVYDAIGAAQVAKASFAGMRLLNRFAGRVPVWPFDPVPAQGSLVVEIYGRLYIRMAGLRGLKLRDRRSLNQALDALGSPPWRQRTRLTDHASDALVTAAGMRAMLEKPDAFSPEGLTPLIARTEGWTFGVT</sequence>
<dbReference type="RefSeq" id="WP_218633538.1">
    <property type="nucleotide sequence ID" value="NZ_JAHVAH010000001.1"/>
</dbReference>
<accession>A0ABS6V7T8</accession>
<keyword evidence="2" id="KW-1185">Reference proteome</keyword>
<gene>
    <name evidence="1" type="ORF">KTQ36_10125</name>
</gene>